<dbReference type="InterPro" id="IPR023780">
    <property type="entry name" value="Chromo_domain"/>
</dbReference>
<dbReference type="InterPro" id="IPR036397">
    <property type="entry name" value="RNaseH_sf"/>
</dbReference>
<protein>
    <submittedName>
        <fullName evidence="4">Uncharacterized protein</fullName>
    </submittedName>
</protein>
<dbReference type="InterPro" id="IPR056924">
    <property type="entry name" value="SH3_Tf2-1"/>
</dbReference>
<gene>
    <name evidence="4" type="ORF">QTP70_008615</name>
</gene>
<dbReference type="PROSITE" id="PS50013">
    <property type="entry name" value="CHROMO_2"/>
    <property type="match status" value="1"/>
</dbReference>
<dbReference type="SMART" id="SM00298">
    <property type="entry name" value="CHROMO"/>
    <property type="match status" value="1"/>
</dbReference>
<dbReference type="GO" id="GO:0005634">
    <property type="term" value="C:nucleus"/>
    <property type="evidence" value="ECO:0007669"/>
    <property type="project" value="UniProtKB-SubCell"/>
</dbReference>
<feature type="domain" description="Chromo" evidence="2">
    <location>
        <begin position="256"/>
        <end position="314"/>
    </location>
</feature>
<dbReference type="InterPro" id="IPR001584">
    <property type="entry name" value="Integrase_cat-core"/>
</dbReference>
<dbReference type="GO" id="GO:0003676">
    <property type="term" value="F:nucleic acid binding"/>
    <property type="evidence" value="ECO:0007669"/>
    <property type="project" value="InterPro"/>
</dbReference>
<dbReference type="PANTHER" id="PTHR37984">
    <property type="entry name" value="PROTEIN CBG26694"/>
    <property type="match status" value="1"/>
</dbReference>
<comment type="subcellular location">
    <subcellularLocation>
        <location evidence="1">Nucleus</location>
    </subcellularLocation>
</comment>
<evidence type="ECO:0000259" key="2">
    <source>
        <dbReference type="PROSITE" id="PS50013"/>
    </source>
</evidence>
<dbReference type="Pfam" id="PF00385">
    <property type="entry name" value="Chromo"/>
    <property type="match status" value="1"/>
</dbReference>
<dbReference type="PANTHER" id="PTHR37984:SF5">
    <property type="entry name" value="PROTEIN NYNRIN-LIKE"/>
    <property type="match status" value="1"/>
</dbReference>
<evidence type="ECO:0000313" key="4">
    <source>
        <dbReference type="EMBL" id="KAK3523681.1"/>
    </source>
</evidence>
<accession>A0AAE0QJU7</accession>
<dbReference type="InterPro" id="IPR050951">
    <property type="entry name" value="Retrovirus_Pol_polyprotein"/>
</dbReference>
<dbReference type="Pfam" id="PF24626">
    <property type="entry name" value="SH3_Tf2-1"/>
    <property type="match status" value="1"/>
</dbReference>
<dbReference type="EMBL" id="JAUCMX010000014">
    <property type="protein sequence ID" value="KAK3523681.1"/>
    <property type="molecule type" value="Genomic_DNA"/>
</dbReference>
<keyword evidence="5" id="KW-1185">Reference proteome</keyword>
<evidence type="ECO:0000313" key="5">
    <source>
        <dbReference type="Proteomes" id="UP001274896"/>
    </source>
</evidence>
<evidence type="ECO:0000259" key="3">
    <source>
        <dbReference type="PROSITE" id="PS50994"/>
    </source>
</evidence>
<comment type="caution">
    <text evidence="4">The sequence shown here is derived from an EMBL/GenBank/DDBJ whole genome shotgun (WGS) entry which is preliminary data.</text>
</comment>
<reference evidence="4" key="1">
    <citation type="submission" date="2023-06" db="EMBL/GenBank/DDBJ databases">
        <title>Male Hemibagrus guttatus genome.</title>
        <authorList>
            <person name="Bian C."/>
        </authorList>
    </citation>
    <scope>NUCLEOTIDE SEQUENCE</scope>
    <source>
        <strain evidence="4">Male_cb2023</strain>
        <tissue evidence="4">Muscle</tissue>
    </source>
</reference>
<dbReference type="PROSITE" id="PS50994">
    <property type="entry name" value="INTEGRASE"/>
    <property type="match status" value="1"/>
</dbReference>
<dbReference type="GO" id="GO:0015074">
    <property type="term" value="P:DNA integration"/>
    <property type="evidence" value="ECO:0007669"/>
    <property type="project" value="InterPro"/>
</dbReference>
<feature type="domain" description="Integrase catalytic" evidence="3">
    <location>
        <begin position="18"/>
        <end position="109"/>
    </location>
</feature>
<evidence type="ECO:0000256" key="1">
    <source>
        <dbReference type="ARBA" id="ARBA00004123"/>
    </source>
</evidence>
<name>A0AAE0QJU7_9TELE</name>
<dbReference type="Gene3D" id="2.40.50.40">
    <property type="match status" value="1"/>
</dbReference>
<dbReference type="AlphaFoldDB" id="A0AAE0QJU7"/>
<dbReference type="InterPro" id="IPR000953">
    <property type="entry name" value="Chromo/chromo_shadow_dom"/>
</dbReference>
<proteinExistence type="predicted"/>
<organism evidence="4 5">
    <name type="scientific">Hemibagrus guttatus</name>
    <dbReference type="NCBI Taxonomy" id="175788"/>
    <lineage>
        <taxon>Eukaryota</taxon>
        <taxon>Metazoa</taxon>
        <taxon>Chordata</taxon>
        <taxon>Craniata</taxon>
        <taxon>Vertebrata</taxon>
        <taxon>Euteleostomi</taxon>
        <taxon>Actinopterygii</taxon>
        <taxon>Neopterygii</taxon>
        <taxon>Teleostei</taxon>
        <taxon>Ostariophysi</taxon>
        <taxon>Siluriformes</taxon>
        <taxon>Bagridae</taxon>
        <taxon>Hemibagrus</taxon>
    </lineage>
</organism>
<dbReference type="Pfam" id="PF00665">
    <property type="entry name" value="rve"/>
    <property type="match status" value="1"/>
</dbReference>
<dbReference type="Proteomes" id="UP001274896">
    <property type="component" value="Unassembled WGS sequence"/>
</dbReference>
<dbReference type="Gene3D" id="3.30.420.10">
    <property type="entry name" value="Ribonuclease H-like superfamily/Ribonuclease H"/>
    <property type="match status" value="1"/>
</dbReference>
<sequence>MGPHISVLRSSRYFKNTSSHTKRILVAVHDFVTDLPPSNGFTTILVAIDRFSKACRLIPLKGLPTAMETAQSLFHQVFRVYGIPEDIVSDRGTQFTSQVWKAFCKQLDINDTNPPMFPWSGEPSLVPAVDDWIHRSERVWDSAHVRLQRAVRSQAIQANRRRRPHPPYQLGQRVWLSTRDLKLRLPSRKLSPRYVGPFKILRQINEVTYQLELPANYRVSPSFHVSLLKPVHPDADPNVENREPPPPLDIDGAPAYAVRELLDSRRRGGQLQYLVDWEGYGPEERSWVTVHDILDPSLIEDFHRARPDRPAQRPRGHPRRRRTWRKVRAKTNLWEISKRSDEVHMLGLLSGRIQGGNVEDPAEAAAAANDDVPLGVLVFLVEFLSS</sequence>
<dbReference type="InterPro" id="IPR016197">
    <property type="entry name" value="Chromo-like_dom_sf"/>
</dbReference>
<dbReference type="InterPro" id="IPR012337">
    <property type="entry name" value="RNaseH-like_sf"/>
</dbReference>
<dbReference type="SUPFAM" id="SSF54160">
    <property type="entry name" value="Chromo domain-like"/>
    <property type="match status" value="1"/>
</dbReference>
<dbReference type="SUPFAM" id="SSF53098">
    <property type="entry name" value="Ribonuclease H-like"/>
    <property type="match status" value="1"/>
</dbReference>